<evidence type="ECO:0000313" key="1">
    <source>
        <dbReference type="EMBL" id="KAJ9116209.1"/>
    </source>
</evidence>
<dbReference type="Proteomes" id="UP001234202">
    <property type="component" value="Unassembled WGS sequence"/>
</dbReference>
<organism evidence="1 2">
    <name type="scientific">Naganishia onofrii</name>
    <dbReference type="NCBI Taxonomy" id="1851511"/>
    <lineage>
        <taxon>Eukaryota</taxon>
        <taxon>Fungi</taxon>
        <taxon>Dikarya</taxon>
        <taxon>Basidiomycota</taxon>
        <taxon>Agaricomycotina</taxon>
        <taxon>Tremellomycetes</taxon>
        <taxon>Filobasidiales</taxon>
        <taxon>Filobasidiaceae</taxon>
        <taxon>Naganishia</taxon>
    </lineage>
</organism>
<sequence>MLPVTLASLRKLQNEGTPITMMTAYDYPTALLTHSSGIDMTLVGDSLSQVALGHYNTNQITLNEMIHHCKAVARGAKTPFIVSDMPFGSFEASVQQGVESAVRLVKEGYVDGVKIEGGKEIIPLVKRLTEIGIPVMPHLGLQPQRATSLSGYMVQARSSAGAKELYETAMALQQAGAFALLLEAIPHKVASYITKQLDVLTIGIGAGPGTSGQVLVASDVLGVFPTEEEAAAAAEAAAEHGQGQQPLQGVKVAKFVRRFGNVGSESRRAVREYIDAVRSGGFPEIGKETYMMGKEEWEEFERSTGKKE</sequence>
<accession>A0ACC2WYG4</accession>
<proteinExistence type="predicted"/>
<reference evidence="1" key="1">
    <citation type="submission" date="2023-04" db="EMBL/GenBank/DDBJ databases">
        <title>Draft Genome sequencing of Naganishia species isolated from polar environments using Oxford Nanopore Technology.</title>
        <authorList>
            <person name="Leo P."/>
            <person name="Venkateswaran K."/>
        </authorList>
    </citation>
    <scope>NUCLEOTIDE SEQUENCE</scope>
    <source>
        <strain evidence="1">DBVPG 5303</strain>
    </source>
</reference>
<keyword evidence="2" id="KW-1185">Reference proteome</keyword>
<comment type="caution">
    <text evidence="1">The sequence shown here is derived from an EMBL/GenBank/DDBJ whole genome shotgun (WGS) entry which is preliminary data.</text>
</comment>
<evidence type="ECO:0000313" key="2">
    <source>
        <dbReference type="Proteomes" id="UP001234202"/>
    </source>
</evidence>
<protein>
    <submittedName>
        <fullName evidence="1">Uncharacterized protein</fullName>
    </submittedName>
</protein>
<dbReference type="EMBL" id="JASBWV010000039">
    <property type="protein sequence ID" value="KAJ9116209.1"/>
    <property type="molecule type" value="Genomic_DNA"/>
</dbReference>
<name>A0ACC2WYG4_9TREE</name>
<gene>
    <name evidence="1" type="ORF">QFC24_006800</name>
</gene>